<sequence>MASLCSANTMFALDLFRTLSETRADGNIFISPMSITSALAMVFMGAKGNTADQMAKALHFDESTTIHSDFQALSSDINKPTASYILRLANRLYGEKTFNFLKEFIESTQKFYHADLVALNFIGAAEESRKQINQWVEEQTESKIKDLLQPGMVTAMTRLALVNAIYFKGSWLHKFDGNDTKEMPFKINQNESKPVQMMYQMKKFPFNYIPDYKLQILELPYQGEELSMFILLPEESSDNSRLRQLEKELTLQQIEEWTNRSNMDTNTDIIVHLPKFKLEENYTLNEPLTRLGMTNIFDGAQADLSGMSGSGGLFLSAVVHKSFIEVNEEGTEAAAATAGLIAFCMVREEHFTADHPFLFFIRHNKSRSILFLGRFSSP</sequence>
<dbReference type="GO" id="GO:0005737">
    <property type="term" value="C:cytoplasm"/>
    <property type="evidence" value="ECO:0007669"/>
    <property type="project" value="UniProtKB-SubCell"/>
</dbReference>
<keyword evidence="5" id="KW-0722">Serine protease inhibitor</keyword>
<evidence type="ECO:0000256" key="6">
    <source>
        <dbReference type="ARBA" id="ARBA00022990"/>
    </source>
</evidence>
<evidence type="ECO:0000256" key="2">
    <source>
        <dbReference type="ARBA" id="ARBA00006426"/>
    </source>
</evidence>
<accession>A0A9D3QHK9</accession>
<dbReference type="InterPro" id="IPR023796">
    <property type="entry name" value="Serpin_dom"/>
</dbReference>
<feature type="domain" description="Serpin" evidence="9">
    <location>
        <begin position="13"/>
        <end position="378"/>
    </location>
</feature>
<dbReference type="FunFam" id="3.30.497.10:FF:000001">
    <property type="entry name" value="Serine protease inhibitor"/>
    <property type="match status" value="1"/>
</dbReference>
<gene>
    <name evidence="10" type="ORF">MATL_G00033920</name>
</gene>
<keyword evidence="3" id="KW-0963">Cytoplasm</keyword>
<dbReference type="PANTHER" id="PTHR11461:SF180">
    <property type="entry name" value="LEUKOCYTE ELASTASE INHIBITOR"/>
    <property type="match status" value="1"/>
</dbReference>
<evidence type="ECO:0000259" key="9">
    <source>
        <dbReference type="SMART" id="SM00093"/>
    </source>
</evidence>
<evidence type="ECO:0000256" key="8">
    <source>
        <dbReference type="ARBA" id="ARBA00079383"/>
    </source>
</evidence>
<keyword evidence="6" id="KW-0007">Acetylation</keyword>
<dbReference type="OrthoDB" id="671595at2759"/>
<keyword evidence="11" id="KW-1185">Reference proteome</keyword>
<evidence type="ECO:0000256" key="7">
    <source>
        <dbReference type="ARBA" id="ARBA00073281"/>
    </source>
</evidence>
<dbReference type="SMART" id="SM00093">
    <property type="entry name" value="SERPIN"/>
    <property type="match status" value="1"/>
</dbReference>
<dbReference type="InterPro" id="IPR036186">
    <property type="entry name" value="Serpin_sf"/>
</dbReference>
<dbReference type="Gene3D" id="2.30.39.10">
    <property type="entry name" value="Alpha-1-antitrypsin, domain 1"/>
    <property type="match status" value="1"/>
</dbReference>
<comment type="similarity">
    <text evidence="2">Belongs to the serpin family. Ov-serpin subfamily.</text>
</comment>
<evidence type="ECO:0000256" key="5">
    <source>
        <dbReference type="ARBA" id="ARBA00022900"/>
    </source>
</evidence>
<dbReference type="EMBL" id="JAFDVH010000002">
    <property type="protein sequence ID" value="KAG7488431.1"/>
    <property type="molecule type" value="Genomic_DNA"/>
</dbReference>
<dbReference type="InterPro" id="IPR042178">
    <property type="entry name" value="Serpin_sf_1"/>
</dbReference>
<dbReference type="SUPFAM" id="SSF56574">
    <property type="entry name" value="Serpins"/>
    <property type="match status" value="1"/>
</dbReference>
<protein>
    <recommendedName>
        <fullName evidence="7">Leukocyte elastase inhibitor</fullName>
    </recommendedName>
    <alternativeName>
        <fullName evidence="8">Serpin B1</fullName>
    </alternativeName>
</protein>
<dbReference type="PROSITE" id="PS00284">
    <property type="entry name" value="SERPIN"/>
    <property type="match status" value="1"/>
</dbReference>
<evidence type="ECO:0000313" key="10">
    <source>
        <dbReference type="EMBL" id="KAG7488431.1"/>
    </source>
</evidence>
<dbReference type="Proteomes" id="UP001046870">
    <property type="component" value="Chromosome 2"/>
</dbReference>
<reference evidence="10" key="1">
    <citation type="submission" date="2021-01" db="EMBL/GenBank/DDBJ databases">
        <authorList>
            <person name="Zahm M."/>
            <person name="Roques C."/>
            <person name="Cabau C."/>
            <person name="Klopp C."/>
            <person name="Donnadieu C."/>
            <person name="Jouanno E."/>
            <person name="Lampietro C."/>
            <person name="Louis A."/>
            <person name="Herpin A."/>
            <person name="Echchiki A."/>
            <person name="Berthelot C."/>
            <person name="Parey E."/>
            <person name="Roest-Crollius H."/>
            <person name="Braasch I."/>
            <person name="Postlethwait J."/>
            <person name="Bobe J."/>
            <person name="Montfort J."/>
            <person name="Bouchez O."/>
            <person name="Begum T."/>
            <person name="Mejri S."/>
            <person name="Adams A."/>
            <person name="Chen W.-J."/>
            <person name="Guiguen Y."/>
        </authorList>
    </citation>
    <scope>NUCLEOTIDE SEQUENCE</scope>
    <source>
        <strain evidence="10">YG-15Mar2019-1</strain>
        <tissue evidence="10">Brain</tissue>
    </source>
</reference>
<dbReference type="Pfam" id="PF00079">
    <property type="entry name" value="Serpin"/>
    <property type="match status" value="1"/>
</dbReference>
<evidence type="ECO:0000256" key="4">
    <source>
        <dbReference type="ARBA" id="ARBA00022690"/>
    </source>
</evidence>
<dbReference type="InterPro" id="IPR042185">
    <property type="entry name" value="Serpin_sf_2"/>
</dbReference>
<dbReference type="FunFam" id="2.30.39.10:FF:000014">
    <property type="entry name" value="Serpin family B member 9"/>
    <property type="match status" value="1"/>
</dbReference>
<comment type="subcellular location">
    <subcellularLocation>
        <location evidence="1">Cytoplasm</location>
    </subcellularLocation>
</comment>
<organism evidence="10 11">
    <name type="scientific">Megalops atlanticus</name>
    <name type="common">Tarpon</name>
    <name type="synonym">Clupea gigantea</name>
    <dbReference type="NCBI Taxonomy" id="7932"/>
    <lineage>
        <taxon>Eukaryota</taxon>
        <taxon>Metazoa</taxon>
        <taxon>Chordata</taxon>
        <taxon>Craniata</taxon>
        <taxon>Vertebrata</taxon>
        <taxon>Euteleostomi</taxon>
        <taxon>Actinopterygii</taxon>
        <taxon>Neopterygii</taxon>
        <taxon>Teleostei</taxon>
        <taxon>Elopiformes</taxon>
        <taxon>Megalopidae</taxon>
        <taxon>Megalops</taxon>
    </lineage>
</organism>
<keyword evidence="4" id="KW-0646">Protease inhibitor</keyword>
<name>A0A9D3QHK9_MEGAT</name>
<dbReference type="Gene3D" id="3.30.497.10">
    <property type="entry name" value="Antithrombin, subunit I, domain 2"/>
    <property type="match status" value="1"/>
</dbReference>
<dbReference type="PANTHER" id="PTHR11461">
    <property type="entry name" value="SERINE PROTEASE INHIBITOR, SERPIN"/>
    <property type="match status" value="1"/>
</dbReference>
<dbReference type="AlphaFoldDB" id="A0A9D3QHK9"/>
<evidence type="ECO:0000313" key="11">
    <source>
        <dbReference type="Proteomes" id="UP001046870"/>
    </source>
</evidence>
<dbReference type="GO" id="GO:0004867">
    <property type="term" value="F:serine-type endopeptidase inhibitor activity"/>
    <property type="evidence" value="ECO:0007669"/>
    <property type="project" value="UniProtKB-KW"/>
</dbReference>
<dbReference type="GO" id="GO:0005615">
    <property type="term" value="C:extracellular space"/>
    <property type="evidence" value="ECO:0007669"/>
    <property type="project" value="InterPro"/>
</dbReference>
<proteinExistence type="inferred from homology"/>
<evidence type="ECO:0000256" key="1">
    <source>
        <dbReference type="ARBA" id="ARBA00004496"/>
    </source>
</evidence>
<dbReference type="InterPro" id="IPR023795">
    <property type="entry name" value="Serpin_CS"/>
</dbReference>
<evidence type="ECO:0000256" key="3">
    <source>
        <dbReference type="ARBA" id="ARBA00022490"/>
    </source>
</evidence>
<comment type="caution">
    <text evidence="10">The sequence shown here is derived from an EMBL/GenBank/DDBJ whole genome shotgun (WGS) entry which is preliminary data.</text>
</comment>
<dbReference type="InterPro" id="IPR000215">
    <property type="entry name" value="Serpin_fam"/>
</dbReference>